<feature type="compositionally biased region" description="Low complexity" evidence="1">
    <location>
        <begin position="114"/>
        <end position="123"/>
    </location>
</feature>
<evidence type="ECO:0000259" key="2">
    <source>
        <dbReference type="Pfam" id="PF25438"/>
    </source>
</evidence>
<feature type="compositionally biased region" description="Low complexity" evidence="1">
    <location>
        <begin position="342"/>
        <end position="380"/>
    </location>
</feature>
<dbReference type="OMA" id="PRPKTYC"/>
<dbReference type="STRING" id="1215338.A0A059J715"/>
<organism evidence="3 4">
    <name type="scientific">Trichophyton interdigitale (strain MR816)</name>
    <dbReference type="NCBI Taxonomy" id="1215338"/>
    <lineage>
        <taxon>Eukaryota</taxon>
        <taxon>Fungi</taxon>
        <taxon>Dikarya</taxon>
        <taxon>Ascomycota</taxon>
        <taxon>Pezizomycotina</taxon>
        <taxon>Eurotiomycetes</taxon>
        <taxon>Eurotiomycetidae</taxon>
        <taxon>Onygenales</taxon>
        <taxon>Arthrodermataceae</taxon>
        <taxon>Trichophyton</taxon>
    </lineage>
</organism>
<dbReference type="Proteomes" id="UP000024533">
    <property type="component" value="Unassembled WGS sequence"/>
</dbReference>
<sequence>MTLSLSSDELFNTVLSSSRDAFWQEHSHLPEQHRQQLWSQRLEPFMRTPNQQQPNYTHVKGPSVDEAPGLSGKRSCEAMNPNSTSGRHTNKRRATSQEATLESSSCNRPQPQHSVSSPSRIPRYSPPLSRPGNSTPETDMLPPPTAVHESDESSTGLPFLLPTSTASNSPAFGLDLLELSPDLHSYTPDLFDQKFLDGTPSALDASTTGTPNPSLDQSPSTQTSKQQEVVSSGPDCVVPNPSGFSAEMNRSFTTDSLCGGMDMIRFGSNRSVSNNLEFPDQSSSANFFAPSLQQENDTNYPLSFIPTTTTTQLPSDSNMTHVQISQSLPEYGSGYFPSLLSTPRTHSSSSLHSSSSASSTEMKPSLSSESQESSRSSNSRALRRTHEQIMQGTRKIAPKAAEKQGIQPAATEHRKINIPAADGRSREVAVIPKASVQRPARQKTYCTMCNEQPEGFHGEHELRRHIDRSHSQIRKVWICVDISPDKKFLANCKACRNQKRYGANYNAAAHLRRTHFNPCQRGRGGRGKDSEKRGGKGGGTHPPMDVLKHWMVQQDEIVLDNTTVIAKPTNNDVASVVAKPQIPRRTSNSSSSDSECGSTAAAINDNSFTTVAEEQQQLAAPTIGAKFDPCLTTIDQPDFDLSPQMPFSLDDFTAASTPFDWSDGSHPATLGGGYIPMGQGIMNTYDPSFYP</sequence>
<dbReference type="Pfam" id="PF25438">
    <property type="entry name" value="DUF7896"/>
    <property type="match status" value="1"/>
</dbReference>
<feature type="domain" description="DUF7896" evidence="2">
    <location>
        <begin position="474"/>
        <end position="553"/>
    </location>
</feature>
<feature type="compositionally biased region" description="Polar residues" evidence="1">
    <location>
        <begin position="204"/>
        <end position="230"/>
    </location>
</feature>
<evidence type="ECO:0000256" key="1">
    <source>
        <dbReference type="SAM" id="MobiDB-lite"/>
    </source>
</evidence>
<proteinExistence type="predicted"/>
<evidence type="ECO:0000313" key="4">
    <source>
        <dbReference type="Proteomes" id="UP000024533"/>
    </source>
</evidence>
<feature type="region of interest" description="Disordered" evidence="1">
    <location>
        <begin position="48"/>
        <end position="162"/>
    </location>
</feature>
<dbReference type="InterPro" id="IPR057218">
    <property type="entry name" value="DUF7896"/>
</dbReference>
<dbReference type="HOGENOM" id="CLU_017583_1_0_1"/>
<comment type="caution">
    <text evidence="3">The sequence shown here is derived from an EMBL/GenBank/DDBJ whole genome shotgun (WGS) entry which is preliminary data.</text>
</comment>
<dbReference type="AlphaFoldDB" id="A0A059J715"/>
<feature type="region of interest" description="Disordered" evidence="1">
    <location>
        <begin position="515"/>
        <end position="544"/>
    </location>
</feature>
<keyword evidence="4" id="KW-1185">Reference proteome</keyword>
<feature type="compositionally biased region" description="Low complexity" evidence="1">
    <location>
        <begin position="587"/>
        <end position="598"/>
    </location>
</feature>
<feature type="region of interest" description="Disordered" evidence="1">
    <location>
        <begin position="197"/>
        <end position="243"/>
    </location>
</feature>
<dbReference type="EMBL" id="AOKY01000313">
    <property type="protein sequence ID" value="KDB23257.1"/>
    <property type="molecule type" value="Genomic_DNA"/>
</dbReference>
<feature type="compositionally biased region" description="Polar residues" evidence="1">
    <location>
        <begin position="96"/>
        <end position="113"/>
    </location>
</feature>
<dbReference type="PANTHER" id="PTHR42031">
    <property type="entry name" value="KEY LIME PATHOGENICITY PROTEIN"/>
    <property type="match status" value="1"/>
</dbReference>
<feature type="region of interest" description="Disordered" evidence="1">
    <location>
        <begin position="580"/>
        <end position="600"/>
    </location>
</feature>
<dbReference type="OrthoDB" id="5377599at2759"/>
<feature type="region of interest" description="Disordered" evidence="1">
    <location>
        <begin position="342"/>
        <end position="415"/>
    </location>
</feature>
<gene>
    <name evidence="3" type="ORF">H109_04855</name>
</gene>
<protein>
    <recommendedName>
        <fullName evidence="2">DUF7896 domain-containing protein</fullName>
    </recommendedName>
</protein>
<dbReference type="PANTHER" id="PTHR42031:SF1">
    <property type="entry name" value="KEY LIME PATHOGENICITY PROTEIN"/>
    <property type="match status" value="1"/>
</dbReference>
<reference evidence="3 4" key="1">
    <citation type="submission" date="2014-02" db="EMBL/GenBank/DDBJ databases">
        <title>The Genome Sequence of Trichophyton interdigitale MR816.</title>
        <authorList>
            <consortium name="The Broad Institute Genomics Platform"/>
            <person name="Cuomo C.A."/>
            <person name="White T.C."/>
            <person name="Graser Y."/>
            <person name="Martinez-Rossi N."/>
            <person name="Heitman J."/>
            <person name="Young S.K."/>
            <person name="Zeng Q."/>
            <person name="Gargeya S."/>
            <person name="Abouelleil A."/>
            <person name="Alvarado L."/>
            <person name="Chapman S.B."/>
            <person name="Gainer-Dewar J."/>
            <person name="Goldberg J."/>
            <person name="Griggs A."/>
            <person name="Gujja S."/>
            <person name="Hansen M."/>
            <person name="Howarth C."/>
            <person name="Imamovic A."/>
            <person name="Larimer J."/>
            <person name="Martinez D."/>
            <person name="Murphy C."/>
            <person name="Pearson M.D."/>
            <person name="Persinoti G."/>
            <person name="Poon T."/>
            <person name="Priest M."/>
            <person name="Roberts A.D."/>
            <person name="Saif S."/>
            <person name="Shea T.D."/>
            <person name="Sykes S.N."/>
            <person name="Wortman J."/>
            <person name="Nusbaum C."/>
            <person name="Birren B."/>
        </authorList>
    </citation>
    <scope>NUCLEOTIDE SEQUENCE [LARGE SCALE GENOMIC DNA]</scope>
    <source>
        <strain evidence="3 4">MR816</strain>
    </source>
</reference>
<accession>A0A059J715</accession>
<evidence type="ECO:0000313" key="3">
    <source>
        <dbReference type="EMBL" id="KDB23257.1"/>
    </source>
</evidence>
<name>A0A059J715_TRIIM</name>